<accession>A0A3M6V6G9</accession>
<evidence type="ECO:0000256" key="4">
    <source>
        <dbReference type="ARBA" id="ARBA00023157"/>
    </source>
</evidence>
<dbReference type="InterPro" id="IPR002181">
    <property type="entry name" value="Fibrinogen_a/b/g_C_dom"/>
</dbReference>
<dbReference type="InterPro" id="IPR036056">
    <property type="entry name" value="Fibrinogen-like_C"/>
</dbReference>
<evidence type="ECO:0000313" key="7">
    <source>
        <dbReference type="EMBL" id="RMX61546.1"/>
    </source>
</evidence>
<dbReference type="SUPFAM" id="SSF56496">
    <property type="entry name" value="Fibrinogen C-terminal domain-like"/>
    <property type="match status" value="2"/>
</dbReference>
<dbReference type="PANTHER" id="PTHR16146">
    <property type="entry name" value="INTELECTIN"/>
    <property type="match status" value="1"/>
</dbReference>
<feature type="domain" description="Fibrinogen C-terminal" evidence="6">
    <location>
        <begin position="74"/>
        <end position="127"/>
    </location>
</feature>
<reference evidence="7 8" key="1">
    <citation type="journal article" date="2018" name="Sci. Rep.">
        <title>Comparative analysis of the Pocillopora damicornis genome highlights role of immune system in coral evolution.</title>
        <authorList>
            <person name="Cunning R."/>
            <person name="Bay R.A."/>
            <person name="Gillette P."/>
            <person name="Baker A.C."/>
            <person name="Traylor-Knowles N."/>
        </authorList>
    </citation>
    <scope>NUCLEOTIDE SEQUENCE [LARGE SCALE GENOMIC DNA]</scope>
    <source>
        <strain evidence="7">RSMAS</strain>
        <tissue evidence="7">Whole animal</tissue>
    </source>
</reference>
<dbReference type="STRING" id="46731.A0A3M6V6G9"/>
<protein>
    <recommendedName>
        <fullName evidence="6">Fibrinogen C-terminal domain-containing protein</fullName>
    </recommendedName>
</protein>
<feature type="domain" description="Fibrinogen C-terminal" evidence="6">
    <location>
        <begin position="366"/>
        <end position="419"/>
    </location>
</feature>
<organism evidence="7 8">
    <name type="scientific">Pocillopora damicornis</name>
    <name type="common">Cauliflower coral</name>
    <name type="synonym">Millepora damicornis</name>
    <dbReference type="NCBI Taxonomy" id="46731"/>
    <lineage>
        <taxon>Eukaryota</taxon>
        <taxon>Metazoa</taxon>
        <taxon>Cnidaria</taxon>
        <taxon>Anthozoa</taxon>
        <taxon>Hexacorallia</taxon>
        <taxon>Scleractinia</taxon>
        <taxon>Astrocoeniina</taxon>
        <taxon>Pocilloporidae</taxon>
        <taxon>Pocillopora</taxon>
    </lineage>
</organism>
<dbReference type="GO" id="GO:0005581">
    <property type="term" value="C:collagen trimer"/>
    <property type="evidence" value="ECO:0007669"/>
    <property type="project" value="UniProtKB-KW"/>
</dbReference>
<sequence>MKSGILHIIFILAAMSSMTFRTASGQDLPRFKVLEMDTNGTLYLHKTSILCKREIAERLTEGKYQLAEPNNLGLSKDFAVLTCKTLKQKVPSADSGVYWIDPDGGSHGNAFQAYCDQQTEGGGWTLVWSYTFTDYSNFQKASNAVTPRPSWTTSNANVRVSTTVPFSETHYEAMDFSLWLSIGKEFLIKSNINNWIACKEGSGSLVQQRDGTVSCKLVKQLSGQCSGVVPNRVKSSSAEKTLLSRNHYYYFEGNRSEGWPTHDPCGNNQANQLKARPYITSTTSTSAVSRQSIRNNLMLRVLPSAFGFQARQCLTIGQDAPRFKVLEMDSNGTLYLHKTSILCIGEVIKRLTEGKYQLAEPSNLGLSKEFAMLNCKDLKQKVPSADSGVYWIDPDGGSHGNAFQAYCDQQTGGGGWTLVYSYTFTDYSSFTSSGNAVTPRPSWSASSANVRVSTTVPLSETHYEAMNFALWRSIGKEFLIKSNINNWIACKEGSGSIVQQKQGSIACKLVRQVSDQCPGIVPKSVQLDNNGMYLSSSSFYYYFDGNTGDDWPTHDPCGKDQENNLKGVLNPHGNIFIR</sequence>
<dbReference type="PROSITE" id="PS51406">
    <property type="entry name" value="FIBRINOGEN_C_2"/>
    <property type="match status" value="2"/>
</dbReference>
<keyword evidence="5" id="KW-0732">Signal</keyword>
<keyword evidence="3" id="KW-0176">Collagen</keyword>
<evidence type="ECO:0000256" key="5">
    <source>
        <dbReference type="SAM" id="SignalP"/>
    </source>
</evidence>
<dbReference type="NCBIfam" id="NF040941">
    <property type="entry name" value="GGGWT_bact"/>
    <property type="match status" value="2"/>
</dbReference>
<name>A0A3M6V6G9_POCDA</name>
<keyword evidence="4" id="KW-1015">Disulfide bond</keyword>
<evidence type="ECO:0000256" key="1">
    <source>
        <dbReference type="ARBA" id="ARBA00004613"/>
    </source>
</evidence>
<gene>
    <name evidence="7" type="ORF">pdam_00013711</name>
</gene>
<keyword evidence="2" id="KW-0964">Secreted</keyword>
<dbReference type="Proteomes" id="UP000275408">
    <property type="component" value="Unassembled WGS sequence"/>
</dbReference>
<dbReference type="OrthoDB" id="5976246at2759"/>
<dbReference type="Pfam" id="PF01410">
    <property type="entry name" value="COLFI"/>
    <property type="match status" value="2"/>
</dbReference>
<comment type="caution">
    <text evidence="7">The sequence shown here is derived from an EMBL/GenBank/DDBJ whole genome shotgun (WGS) entry which is preliminary data.</text>
</comment>
<dbReference type="AlphaFoldDB" id="A0A3M6V6G9"/>
<dbReference type="GO" id="GO:0005615">
    <property type="term" value="C:extracellular space"/>
    <property type="evidence" value="ECO:0007669"/>
    <property type="project" value="TreeGrafter"/>
</dbReference>
<evidence type="ECO:0000256" key="2">
    <source>
        <dbReference type="ARBA" id="ARBA00022525"/>
    </source>
</evidence>
<dbReference type="GO" id="GO:0070492">
    <property type="term" value="F:oligosaccharide binding"/>
    <property type="evidence" value="ECO:0007669"/>
    <property type="project" value="TreeGrafter"/>
</dbReference>
<feature type="chain" id="PRO_5018178681" description="Fibrinogen C-terminal domain-containing protein" evidence="5">
    <location>
        <begin position="26"/>
        <end position="578"/>
    </location>
</feature>
<dbReference type="PANTHER" id="PTHR16146:SF46">
    <property type="entry name" value="INTELECTIN-1A-RELATED"/>
    <property type="match status" value="1"/>
</dbReference>
<keyword evidence="8" id="KW-1185">Reference proteome</keyword>
<evidence type="ECO:0000313" key="8">
    <source>
        <dbReference type="Proteomes" id="UP000275408"/>
    </source>
</evidence>
<dbReference type="InterPro" id="IPR000885">
    <property type="entry name" value="Fib_collagen_C"/>
</dbReference>
<dbReference type="GO" id="GO:0005201">
    <property type="term" value="F:extracellular matrix structural constituent"/>
    <property type="evidence" value="ECO:0007669"/>
    <property type="project" value="InterPro"/>
</dbReference>
<dbReference type="Gene3D" id="2.60.120.1000">
    <property type="match status" value="2"/>
</dbReference>
<proteinExistence type="predicted"/>
<evidence type="ECO:0000256" key="3">
    <source>
        <dbReference type="ARBA" id="ARBA00023119"/>
    </source>
</evidence>
<feature type="signal peptide" evidence="5">
    <location>
        <begin position="1"/>
        <end position="25"/>
    </location>
</feature>
<evidence type="ECO:0000259" key="6">
    <source>
        <dbReference type="PROSITE" id="PS51406"/>
    </source>
</evidence>
<comment type="subcellular location">
    <subcellularLocation>
        <location evidence="1">Secreted</location>
    </subcellularLocation>
</comment>
<dbReference type="EMBL" id="RCHS01000009">
    <property type="protein sequence ID" value="RMX61546.1"/>
    <property type="molecule type" value="Genomic_DNA"/>
</dbReference>